<dbReference type="Gene3D" id="3.60.10.10">
    <property type="entry name" value="Endonuclease/exonuclease/phosphatase"/>
    <property type="match status" value="1"/>
</dbReference>
<organism evidence="1 2">
    <name type="scientific">Halopolyspora algeriensis</name>
    <dbReference type="NCBI Taxonomy" id="1500506"/>
    <lineage>
        <taxon>Bacteria</taxon>
        <taxon>Bacillati</taxon>
        <taxon>Actinomycetota</taxon>
        <taxon>Actinomycetes</taxon>
        <taxon>Actinomycetes incertae sedis</taxon>
        <taxon>Halopolyspora</taxon>
    </lineage>
</organism>
<dbReference type="InterPro" id="IPR036691">
    <property type="entry name" value="Endo/exonu/phosph_ase_sf"/>
</dbReference>
<comment type="caution">
    <text evidence="1">The sequence shown here is derived from an EMBL/GenBank/DDBJ whole genome shotgun (WGS) entry which is preliminary data.</text>
</comment>
<gene>
    <name evidence="1" type="ORF">DFQ14_11927</name>
</gene>
<dbReference type="SUPFAM" id="SSF56219">
    <property type="entry name" value="DNase I-like"/>
    <property type="match status" value="1"/>
</dbReference>
<dbReference type="EMBL" id="QPJC01000019">
    <property type="protein sequence ID" value="RCW38823.1"/>
    <property type="molecule type" value="Genomic_DNA"/>
</dbReference>
<reference evidence="1 2" key="1">
    <citation type="submission" date="2018-07" db="EMBL/GenBank/DDBJ databases">
        <title>Genomic Encyclopedia of Type Strains, Phase III (KMG-III): the genomes of soil and plant-associated and newly described type strains.</title>
        <authorList>
            <person name="Whitman W."/>
        </authorList>
    </citation>
    <scope>NUCLEOTIDE SEQUENCE [LARGE SCALE GENOMIC DNA]</scope>
    <source>
        <strain evidence="1 2">CECT 8575</strain>
    </source>
</reference>
<evidence type="ECO:0000313" key="1">
    <source>
        <dbReference type="EMBL" id="RCW38823.1"/>
    </source>
</evidence>
<keyword evidence="2" id="KW-1185">Reference proteome</keyword>
<dbReference type="Proteomes" id="UP000253495">
    <property type="component" value="Unassembled WGS sequence"/>
</dbReference>
<evidence type="ECO:0000313" key="2">
    <source>
        <dbReference type="Proteomes" id="UP000253495"/>
    </source>
</evidence>
<protein>
    <submittedName>
        <fullName evidence="1">Uncharacterized protein</fullName>
    </submittedName>
</protein>
<name>A0A368VDN7_9ACTN</name>
<proteinExistence type="predicted"/>
<sequence length="50" mass="5732">MIPRSIDWRIDYQVATEGIAARALEAKVERAPSYDKRWSDHAPVTVAYDL</sequence>
<dbReference type="AlphaFoldDB" id="A0A368VDN7"/>
<accession>A0A368VDN7</accession>